<evidence type="ECO:0000256" key="3">
    <source>
        <dbReference type="ARBA" id="ARBA00023002"/>
    </source>
</evidence>
<gene>
    <name evidence="5" type="ORF">IAI60_11095</name>
</gene>
<feature type="region of interest" description="Disordered" evidence="4">
    <location>
        <begin position="1"/>
        <end position="188"/>
    </location>
</feature>
<keyword evidence="2" id="KW-0169">Cobalamin biosynthesis</keyword>
<evidence type="ECO:0000313" key="5">
    <source>
        <dbReference type="EMBL" id="MBO1075154.1"/>
    </source>
</evidence>
<protein>
    <submittedName>
        <fullName evidence="5">Cobalt-precorrin-6A reductase</fullName>
        <ecNumber evidence="5">1.3.1.106</ecNumber>
    </submittedName>
</protein>
<accession>A0ABS3KCG9</accession>
<name>A0ABS3KCG9_9PROT</name>
<dbReference type="EC" id="1.3.1.106" evidence="5"/>
<dbReference type="NCBIfam" id="NF005968">
    <property type="entry name" value="PRK08057.1-2"/>
    <property type="match status" value="1"/>
</dbReference>
<feature type="compositionally biased region" description="Low complexity" evidence="4">
    <location>
        <begin position="71"/>
        <end position="81"/>
    </location>
</feature>
<dbReference type="Pfam" id="PF02571">
    <property type="entry name" value="CbiJ"/>
    <property type="match status" value="1"/>
</dbReference>
<dbReference type="NCBIfam" id="TIGR00715">
    <property type="entry name" value="precor6x_red"/>
    <property type="match status" value="1"/>
</dbReference>
<keyword evidence="6" id="KW-1185">Reference proteome</keyword>
<feature type="compositionally biased region" description="Basic residues" evidence="4">
    <location>
        <begin position="171"/>
        <end position="182"/>
    </location>
</feature>
<dbReference type="Proteomes" id="UP001518990">
    <property type="component" value="Unassembled WGS sequence"/>
</dbReference>
<dbReference type="PROSITE" id="PS51014">
    <property type="entry name" value="COBK_CBIJ"/>
    <property type="match status" value="1"/>
</dbReference>
<dbReference type="PANTHER" id="PTHR36925">
    <property type="entry name" value="COBALT-PRECORRIN-6A REDUCTASE"/>
    <property type="match status" value="1"/>
</dbReference>
<dbReference type="PANTHER" id="PTHR36925:SF1">
    <property type="entry name" value="COBALT-PRECORRIN-6A REDUCTASE"/>
    <property type="match status" value="1"/>
</dbReference>
<evidence type="ECO:0000256" key="1">
    <source>
        <dbReference type="ARBA" id="ARBA00004953"/>
    </source>
</evidence>
<dbReference type="GO" id="GO:0016491">
    <property type="term" value="F:oxidoreductase activity"/>
    <property type="evidence" value="ECO:0007669"/>
    <property type="project" value="UniProtKB-KW"/>
</dbReference>
<organism evidence="5 6">
    <name type="scientific">Roseomonas marmotae</name>
    <dbReference type="NCBI Taxonomy" id="2768161"/>
    <lineage>
        <taxon>Bacteria</taxon>
        <taxon>Pseudomonadati</taxon>
        <taxon>Pseudomonadota</taxon>
        <taxon>Alphaproteobacteria</taxon>
        <taxon>Acetobacterales</taxon>
        <taxon>Roseomonadaceae</taxon>
        <taxon>Roseomonas</taxon>
    </lineage>
</organism>
<evidence type="ECO:0000256" key="4">
    <source>
        <dbReference type="SAM" id="MobiDB-lite"/>
    </source>
</evidence>
<comment type="pathway">
    <text evidence="1">Cofactor biosynthesis; adenosylcobalamin biosynthesis.</text>
</comment>
<reference evidence="5 6" key="1">
    <citation type="submission" date="2020-09" db="EMBL/GenBank/DDBJ databases">
        <title>Roseomonas.</title>
        <authorList>
            <person name="Zhu W."/>
        </authorList>
    </citation>
    <scope>NUCLEOTIDE SEQUENCE [LARGE SCALE GENOMIC DNA]</scope>
    <source>
        <strain evidence="5 6">1311</strain>
    </source>
</reference>
<proteinExistence type="predicted"/>
<sequence>MPPPWCWRWPRAGRPAPPAHASASDRSPGGSATPPAPPACRHRPRAPGCAPPAAAAPAPAPAAGHRRRSSRSPALASPAARRPARRPRARGCTASPRVAPAPPARCPRRSRRDRPRPAPPPGAGGRPAGRDRRRPSGWARAGPPPGSALPPATDAAFRRKPPLPPAAGPARRGRARSRHPRRYPGWSAKARRSSALRVLLLGGTTEASALARLLAADPRFQSVLSLAGATRAPRPQPIPWRIGGFGGIEGLRRYLAEARIQLLVDATHPFAAQMTRHALAAAGPIPLLRLERPAWQPGPGDDWLRVPDMPSAAQALGEAPRRVLLTIGQKELEPFRAVPQHDYVIRSVDPPDPAHLPPGAETITETGPFSLEAERALLEGRDIEVLVTKNSGGSATAAKLAAARERGIPVVMMDRPAPPPGLVMVADAGSAMRWLEGFL</sequence>
<dbReference type="EMBL" id="JACTNF010000010">
    <property type="protein sequence ID" value="MBO1075154.1"/>
    <property type="molecule type" value="Genomic_DNA"/>
</dbReference>
<evidence type="ECO:0000313" key="6">
    <source>
        <dbReference type="Proteomes" id="UP001518990"/>
    </source>
</evidence>
<evidence type="ECO:0000256" key="2">
    <source>
        <dbReference type="ARBA" id="ARBA00022573"/>
    </source>
</evidence>
<comment type="caution">
    <text evidence="5">The sequence shown here is derived from an EMBL/GenBank/DDBJ whole genome shotgun (WGS) entry which is preliminary data.</text>
</comment>
<feature type="compositionally biased region" description="Low complexity" evidence="4">
    <location>
        <begin position="46"/>
        <end position="63"/>
    </location>
</feature>
<feature type="compositionally biased region" description="Low complexity" evidence="4">
    <location>
        <begin position="1"/>
        <end position="33"/>
    </location>
</feature>
<dbReference type="InterPro" id="IPR003723">
    <property type="entry name" value="Precorrin-6x_reduct"/>
</dbReference>
<keyword evidence="3 5" id="KW-0560">Oxidoreductase</keyword>